<dbReference type="PANTHER" id="PTHR31751">
    <property type="entry name" value="SI:CH211-108C17.2-RELATED-RELATED"/>
    <property type="match status" value="1"/>
</dbReference>
<dbReference type="EC" id="3.1.-.-" evidence="1"/>
<dbReference type="OrthoDB" id="10046039at2759"/>
<organism evidence="1 2">
    <name type="scientific">Mytilus coruscus</name>
    <name type="common">Sea mussel</name>
    <dbReference type="NCBI Taxonomy" id="42192"/>
    <lineage>
        <taxon>Eukaryota</taxon>
        <taxon>Metazoa</taxon>
        <taxon>Spiralia</taxon>
        <taxon>Lophotrochozoa</taxon>
        <taxon>Mollusca</taxon>
        <taxon>Bivalvia</taxon>
        <taxon>Autobranchia</taxon>
        <taxon>Pteriomorphia</taxon>
        <taxon>Mytilida</taxon>
        <taxon>Mytiloidea</taxon>
        <taxon>Mytilidae</taxon>
        <taxon>Mytilinae</taxon>
        <taxon>Mytilus</taxon>
    </lineage>
</organism>
<proteinExistence type="predicted"/>
<accession>A0A6J8E566</accession>
<protein>
    <submittedName>
        <fullName evidence="1">HARBI1</fullName>
        <ecNumber evidence="1">3.1.-.-</ecNumber>
    </submittedName>
</protein>
<reference evidence="1 2" key="1">
    <citation type="submission" date="2020-06" db="EMBL/GenBank/DDBJ databases">
        <authorList>
            <person name="Li R."/>
            <person name="Bekaert M."/>
        </authorList>
    </citation>
    <scope>NUCLEOTIDE SEQUENCE [LARGE SCALE GENOMIC DNA]</scope>
    <source>
        <strain evidence="2">wild</strain>
    </source>
</reference>
<sequence>MDKINPSVKIQGNGGLYIKKECIVSFGKNYHNLNPKNKAIFCMRPGLRYRKEAIQDHSKIQGLESYRTGRKYTESIPFSKRDKQQERICIRSTVYCIYLIVLVGQRRGGKHSIFKSLKVVGVTHVKHLNHSSAGSIREMFLSIGDIITKDLVQEVNMADSFGLMIDEVPDISLIEQLVCCIQAGCPTIHFLFTADLLKESDSAYAATNVKVIKEKLQNQGIDINLQRGTMRKTALTVEEQLSIALRFYASGSFLQVIGDTLGYDKSTKKDFISFPSCKADVDEVKLGFYEQADFPHVVGCIDCTHVRIQRPVEDEAAFVNRKNFSSINVQAVKGKGCEDLKHWMKSICYHLWWCASNCGEDKDILEERWISIVNHTVKIHSFEGKFFKQCAHTPFEPEVSDTKQWLVKGSKAHKLLKEVVLDKRLRKGIRQLNNFVIKEI</sequence>
<dbReference type="GO" id="GO:0016787">
    <property type="term" value="F:hydrolase activity"/>
    <property type="evidence" value="ECO:0007669"/>
    <property type="project" value="UniProtKB-KW"/>
</dbReference>
<gene>
    <name evidence="1" type="ORF">MCOR_48618</name>
</gene>
<evidence type="ECO:0000313" key="2">
    <source>
        <dbReference type="Proteomes" id="UP000507470"/>
    </source>
</evidence>
<dbReference type="AlphaFoldDB" id="A0A6J8E566"/>
<evidence type="ECO:0000313" key="1">
    <source>
        <dbReference type="EMBL" id="CAC5415969.1"/>
    </source>
</evidence>
<dbReference type="Proteomes" id="UP000507470">
    <property type="component" value="Unassembled WGS sequence"/>
</dbReference>
<dbReference type="PANTHER" id="PTHR31751:SF42">
    <property type="entry name" value="PROTEIN CBG10204"/>
    <property type="match status" value="1"/>
</dbReference>
<keyword evidence="1" id="KW-0378">Hydrolase</keyword>
<name>A0A6J8E566_MYTCO</name>
<keyword evidence="2" id="KW-1185">Reference proteome</keyword>
<dbReference type="EMBL" id="CACVKT020008524">
    <property type="protein sequence ID" value="CAC5415969.1"/>
    <property type="molecule type" value="Genomic_DNA"/>
</dbReference>